<evidence type="ECO:0000313" key="7">
    <source>
        <dbReference type="EMBL" id="MCA9375099.1"/>
    </source>
</evidence>
<dbReference type="EMBL" id="JAGQLM010000084">
    <property type="protein sequence ID" value="MCA9375099.1"/>
    <property type="molecule type" value="Genomic_DNA"/>
</dbReference>
<feature type="transmembrane region" description="Helical" evidence="6">
    <location>
        <begin position="48"/>
        <end position="67"/>
    </location>
</feature>
<dbReference type="FunFam" id="1.20.1260.100:FF:000001">
    <property type="entry name" value="translocator protein 2"/>
    <property type="match status" value="1"/>
</dbReference>
<evidence type="ECO:0000256" key="4">
    <source>
        <dbReference type="ARBA" id="ARBA00022989"/>
    </source>
</evidence>
<dbReference type="GO" id="GO:0033013">
    <property type="term" value="P:tetrapyrrole metabolic process"/>
    <property type="evidence" value="ECO:0007669"/>
    <property type="project" value="UniProtKB-ARBA"/>
</dbReference>
<evidence type="ECO:0000313" key="8">
    <source>
        <dbReference type="Proteomes" id="UP000748332"/>
    </source>
</evidence>
<protein>
    <submittedName>
        <fullName evidence="7">Tryptophan-rich sensory protein</fullName>
    </submittedName>
</protein>
<dbReference type="InterPro" id="IPR038330">
    <property type="entry name" value="TspO/MBR-related_sf"/>
</dbReference>
<comment type="caution">
    <text evidence="7">The sequence shown here is derived from an EMBL/GenBank/DDBJ whole genome shotgun (WGS) entry which is preliminary data.</text>
</comment>
<evidence type="ECO:0000256" key="2">
    <source>
        <dbReference type="ARBA" id="ARBA00007524"/>
    </source>
</evidence>
<keyword evidence="4 6" id="KW-1133">Transmembrane helix</keyword>
<gene>
    <name evidence="7" type="ORF">KC622_02085</name>
</gene>
<comment type="subcellular location">
    <subcellularLocation>
        <location evidence="1">Membrane</location>
        <topology evidence="1">Multi-pass membrane protein</topology>
    </subcellularLocation>
</comment>
<accession>A0A955HYU5</accession>
<dbReference type="Proteomes" id="UP000748332">
    <property type="component" value="Unassembled WGS sequence"/>
</dbReference>
<evidence type="ECO:0000256" key="5">
    <source>
        <dbReference type="ARBA" id="ARBA00023136"/>
    </source>
</evidence>
<comment type="similarity">
    <text evidence="2">Belongs to the TspO/BZRP family.</text>
</comment>
<evidence type="ECO:0000256" key="1">
    <source>
        <dbReference type="ARBA" id="ARBA00004141"/>
    </source>
</evidence>
<keyword evidence="5 6" id="KW-0472">Membrane</keyword>
<evidence type="ECO:0000256" key="6">
    <source>
        <dbReference type="SAM" id="Phobius"/>
    </source>
</evidence>
<evidence type="ECO:0000256" key="3">
    <source>
        <dbReference type="ARBA" id="ARBA00022692"/>
    </source>
</evidence>
<sequence>MPTQEWYTTLIKPIWAPPRWLFGPVWTVLYAIIAVSFGTVFYKASTKQISWIVALPFALNLVFNFAFRPIQLGLNNNLLASIDILLVVGTLIWAFVLLWNPVPELRWVVYANIPYILWGTFATVLQLTITFLNK</sequence>
<dbReference type="Pfam" id="PF03073">
    <property type="entry name" value="TspO_MBR"/>
    <property type="match status" value="1"/>
</dbReference>
<dbReference type="InterPro" id="IPR004307">
    <property type="entry name" value="TspO_MBR"/>
</dbReference>
<dbReference type="PIRSF" id="PIRSF005859">
    <property type="entry name" value="PBR"/>
    <property type="match status" value="1"/>
</dbReference>
<dbReference type="GO" id="GO:0016020">
    <property type="term" value="C:membrane"/>
    <property type="evidence" value="ECO:0007669"/>
    <property type="project" value="UniProtKB-SubCell"/>
</dbReference>
<feature type="transmembrane region" description="Helical" evidence="6">
    <location>
        <begin position="20"/>
        <end position="42"/>
    </location>
</feature>
<dbReference type="PANTHER" id="PTHR10057:SF0">
    <property type="entry name" value="TRANSLOCATOR PROTEIN"/>
    <property type="match status" value="1"/>
</dbReference>
<feature type="transmembrane region" description="Helical" evidence="6">
    <location>
        <begin position="79"/>
        <end position="100"/>
    </location>
</feature>
<reference evidence="7" key="1">
    <citation type="submission" date="2020-04" db="EMBL/GenBank/DDBJ databases">
        <authorList>
            <person name="Zhang T."/>
        </authorList>
    </citation>
    <scope>NUCLEOTIDE SEQUENCE</scope>
    <source>
        <strain evidence="7">HKST-UBA16</strain>
    </source>
</reference>
<keyword evidence="3 6" id="KW-0812">Transmembrane</keyword>
<dbReference type="PANTHER" id="PTHR10057">
    <property type="entry name" value="PERIPHERAL-TYPE BENZODIAZEPINE RECEPTOR"/>
    <property type="match status" value="1"/>
</dbReference>
<feature type="transmembrane region" description="Helical" evidence="6">
    <location>
        <begin position="112"/>
        <end position="132"/>
    </location>
</feature>
<dbReference type="Gene3D" id="1.20.1260.100">
    <property type="entry name" value="TspO/MBR protein"/>
    <property type="match status" value="1"/>
</dbReference>
<dbReference type="AlphaFoldDB" id="A0A955HYU5"/>
<proteinExistence type="inferred from homology"/>
<dbReference type="CDD" id="cd15904">
    <property type="entry name" value="TSPO_MBR"/>
    <property type="match status" value="1"/>
</dbReference>
<organism evidence="7 8">
    <name type="scientific">Candidatus Dojkabacteria bacterium</name>
    <dbReference type="NCBI Taxonomy" id="2099670"/>
    <lineage>
        <taxon>Bacteria</taxon>
        <taxon>Candidatus Dojkabacteria</taxon>
    </lineage>
</organism>
<reference evidence="7" key="2">
    <citation type="journal article" date="2021" name="Microbiome">
        <title>Successional dynamics and alternative stable states in a saline activated sludge microbial community over 9 years.</title>
        <authorList>
            <person name="Wang Y."/>
            <person name="Ye J."/>
            <person name="Ju F."/>
            <person name="Liu L."/>
            <person name="Boyd J.A."/>
            <person name="Deng Y."/>
            <person name="Parks D.H."/>
            <person name="Jiang X."/>
            <person name="Yin X."/>
            <person name="Woodcroft B.J."/>
            <person name="Tyson G.W."/>
            <person name="Hugenholtz P."/>
            <person name="Polz M.F."/>
            <person name="Zhang T."/>
        </authorList>
    </citation>
    <scope>NUCLEOTIDE SEQUENCE</scope>
    <source>
        <strain evidence="7">HKST-UBA16</strain>
    </source>
</reference>
<name>A0A955HYU5_9BACT</name>